<dbReference type="Proteomes" id="UP000887568">
    <property type="component" value="Unplaced"/>
</dbReference>
<dbReference type="GeneID" id="119729479"/>
<evidence type="ECO:0000256" key="5">
    <source>
        <dbReference type="PROSITE-ProRule" id="PRU00042"/>
    </source>
</evidence>
<proteinExistence type="predicted"/>
<evidence type="ECO:0000256" key="1">
    <source>
        <dbReference type="ARBA" id="ARBA00022723"/>
    </source>
</evidence>
<dbReference type="SMART" id="SM00355">
    <property type="entry name" value="ZnF_C2H2"/>
    <property type="match status" value="3"/>
</dbReference>
<evidence type="ECO:0000313" key="9">
    <source>
        <dbReference type="Proteomes" id="UP000887568"/>
    </source>
</evidence>
<dbReference type="GO" id="GO:0008270">
    <property type="term" value="F:zinc ion binding"/>
    <property type="evidence" value="ECO:0007669"/>
    <property type="project" value="UniProtKB-KW"/>
</dbReference>
<protein>
    <recommendedName>
        <fullName evidence="7">C2H2-type domain-containing protein</fullName>
    </recommendedName>
</protein>
<dbReference type="OrthoDB" id="3269380at2759"/>
<accession>A0A914A2B1</accession>
<dbReference type="AlphaFoldDB" id="A0A914A2B1"/>
<dbReference type="InterPro" id="IPR051580">
    <property type="entry name" value="ZnF-Chromatin_assoc"/>
</dbReference>
<evidence type="ECO:0000259" key="7">
    <source>
        <dbReference type="PROSITE" id="PS50157"/>
    </source>
</evidence>
<keyword evidence="9" id="KW-1185">Reference proteome</keyword>
<organism evidence="8 9">
    <name type="scientific">Patiria miniata</name>
    <name type="common">Bat star</name>
    <name type="synonym">Asterina miniata</name>
    <dbReference type="NCBI Taxonomy" id="46514"/>
    <lineage>
        <taxon>Eukaryota</taxon>
        <taxon>Metazoa</taxon>
        <taxon>Echinodermata</taxon>
        <taxon>Eleutherozoa</taxon>
        <taxon>Asterozoa</taxon>
        <taxon>Asteroidea</taxon>
        <taxon>Valvatacea</taxon>
        <taxon>Valvatida</taxon>
        <taxon>Asterinidae</taxon>
        <taxon>Patiria</taxon>
    </lineage>
</organism>
<sequence>MCEVLRWRSVKCQQKATRCLSENEMAVFYTNTCKFSGCSLTFSSLGQLIEHIEETHIDSDPQFIEEQEGQQPSAVALSYVIKFVTDAAKHHHETTPVVKKRPKPSLPSVATMRSITPSTGVPLLSTGSEYDELEEFGSESDSDNSWTTTQEEYNPDVILRTMNPQIGDDKPYQCPVPGCKKRYKNVNGIKYHAKNGHRKENKVKKSYKCRCGKSYKSQQGLRQHINIQHPPTTLTPSASPKSQSTTTSTQALAANQLGLTLQSTSLLVEPTKSSTNVEPSAPLTPLTPTTPSTGFTLVTLPSHLDAALLATHKLEGTVVSVQQIQPDGSTVSIMN</sequence>
<feature type="domain" description="C2H2-type" evidence="7">
    <location>
        <begin position="31"/>
        <end position="61"/>
    </location>
</feature>
<feature type="region of interest" description="Disordered" evidence="6">
    <location>
        <begin position="92"/>
        <end position="124"/>
    </location>
</feature>
<dbReference type="InterPro" id="IPR013087">
    <property type="entry name" value="Znf_C2H2_type"/>
</dbReference>
<dbReference type="GO" id="GO:0005634">
    <property type="term" value="C:nucleus"/>
    <property type="evidence" value="ECO:0007669"/>
    <property type="project" value="TreeGrafter"/>
</dbReference>
<feature type="compositionally biased region" description="Low complexity" evidence="6">
    <location>
        <begin position="235"/>
        <end position="249"/>
    </location>
</feature>
<dbReference type="RefSeq" id="XP_038057972.1">
    <property type="nucleotide sequence ID" value="XM_038202044.1"/>
</dbReference>
<keyword evidence="4" id="KW-0862">Zinc</keyword>
<dbReference type="PANTHER" id="PTHR23057:SF0">
    <property type="entry name" value="JUXTAPOSED WITH ANOTHER ZINC FINGER PROTEIN 1"/>
    <property type="match status" value="1"/>
</dbReference>
<reference evidence="8" key="1">
    <citation type="submission" date="2022-11" db="UniProtKB">
        <authorList>
            <consortium name="EnsemblMetazoa"/>
        </authorList>
    </citation>
    <scope>IDENTIFICATION</scope>
</reference>
<dbReference type="SUPFAM" id="SSF57667">
    <property type="entry name" value="beta-beta-alpha zinc fingers"/>
    <property type="match status" value="2"/>
</dbReference>
<evidence type="ECO:0000256" key="4">
    <source>
        <dbReference type="ARBA" id="ARBA00022833"/>
    </source>
</evidence>
<dbReference type="InterPro" id="IPR036236">
    <property type="entry name" value="Znf_C2H2_sf"/>
</dbReference>
<evidence type="ECO:0000256" key="2">
    <source>
        <dbReference type="ARBA" id="ARBA00022737"/>
    </source>
</evidence>
<dbReference type="FunFam" id="3.30.160.60:FF:003264">
    <property type="entry name" value="Juxtaposed with another zinc finger protein 1"/>
    <property type="match status" value="1"/>
</dbReference>
<feature type="domain" description="C2H2-type" evidence="7">
    <location>
        <begin position="172"/>
        <end position="202"/>
    </location>
</feature>
<evidence type="ECO:0000313" key="8">
    <source>
        <dbReference type="EnsemblMetazoa" id="XP_038057972.1"/>
    </source>
</evidence>
<dbReference type="OMA" id="CLWHGCG"/>
<dbReference type="PANTHER" id="PTHR23057">
    <property type="entry name" value="JUXTAPOSED WITH ANOTHER ZINC FINGER PROTEIN 1"/>
    <property type="match status" value="1"/>
</dbReference>
<evidence type="ECO:0000256" key="3">
    <source>
        <dbReference type="ARBA" id="ARBA00022771"/>
    </source>
</evidence>
<keyword evidence="1" id="KW-0479">Metal-binding</keyword>
<evidence type="ECO:0000256" key="6">
    <source>
        <dbReference type="SAM" id="MobiDB-lite"/>
    </source>
</evidence>
<keyword evidence="3 5" id="KW-0863">Zinc-finger</keyword>
<name>A0A914A2B1_PATMI</name>
<dbReference type="CTD" id="221895"/>
<dbReference type="PROSITE" id="PS00028">
    <property type="entry name" value="ZINC_FINGER_C2H2_1"/>
    <property type="match status" value="2"/>
</dbReference>
<keyword evidence="2" id="KW-0677">Repeat</keyword>
<dbReference type="Gene3D" id="3.30.160.60">
    <property type="entry name" value="Classic Zinc Finger"/>
    <property type="match status" value="2"/>
</dbReference>
<dbReference type="PROSITE" id="PS50157">
    <property type="entry name" value="ZINC_FINGER_C2H2_2"/>
    <property type="match status" value="2"/>
</dbReference>
<feature type="region of interest" description="Disordered" evidence="6">
    <location>
        <begin position="228"/>
        <end position="249"/>
    </location>
</feature>
<dbReference type="EnsemblMetazoa" id="XM_038202044.1">
    <property type="protein sequence ID" value="XP_038057972.1"/>
    <property type="gene ID" value="LOC119729479"/>
</dbReference>